<dbReference type="OrthoDB" id="5588846at2759"/>
<dbReference type="InterPro" id="IPR036300">
    <property type="entry name" value="MIR_dom_sf"/>
</dbReference>
<dbReference type="STRING" id="44941.A0A397UTY9"/>
<comment type="caution">
    <text evidence="3">The sequence shown here is derived from an EMBL/GenBank/DDBJ whole genome shotgun (WGS) entry which is preliminary data.</text>
</comment>
<dbReference type="Proteomes" id="UP000266673">
    <property type="component" value="Unassembled WGS sequence"/>
</dbReference>
<evidence type="ECO:0000256" key="1">
    <source>
        <dbReference type="ARBA" id="ARBA00022737"/>
    </source>
</evidence>
<evidence type="ECO:0000259" key="2">
    <source>
        <dbReference type="PROSITE" id="PS50919"/>
    </source>
</evidence>
<dbReference type="EMBL" id="QKWP01001050">
    <property type="protein sequence ID" value="RIB12189.1"/>
    <property type="molecule type" value="Genomic_DNA"/>
</dbReference>
<evidence type="ECO:0000313" key="3">
    <source>
        <dbReference type="EMBL" id="RIB12189.1"/>
    </source>
</evidence>
<dbReference type="SMART" id="SM00472">
    <property type="entry name" value="MIR"/>
    <property type="match status" value="3"/>
</dbReference>
<dbReference type="Gene3D" id="2.80.10.50">
    <property type="match status" value="1"/>
</dbReference>
<accession>A0A397UTY9</accession>
<dbReference type="InterPro" id="IPR016093">
    <property type="entry name" value="MIR_motif"/>
</dbReference>
<name>A0A397UTY9_9GLOM</name>
<sequence>MSFLTFPEYNGSCHPDDWVRNFKFVISFRGGAPSEHEIVKIALLKISRSIYSDQNIQISKFSQLIEFLKADPSFKIFKTNSEQKLLTLQFTYLTNVRDFIIELRQLLSDAEIFDLNRQKQSILKILPLKLFTDNFSLKIAESQNTFSLKIAESQSINEVFINLQNFLFQYKRVVKYGSVITLRHIDTGKLLSSSLKNYTGRSTHYRAYAYAIDRRATDYESWTVMPEVLNDKIPPVYDGNKEKGLPVNYGDKITLMNNGTGQKLHSHIIDFQPEVLCQSLNNHNDNWTVQHYVCDVSSDDKEPWNECHDIFLLHHINMGLSSRNYMLNDEYQEVTCVEDRKASSTKWRAEILFDDSFRINNN</sequence>
<keyword evidence="4" id="KW-1185">Reference proteome</keyword>
<dbReference type="CDD" id="cd23263">
    <property type="entry name" value="beta-trefoil_MIR"/>
    <property type="match status" value="1"/>
</dbReference>
<dbReference type="SUPFAM" id="SSF82109">
    <property type="entry name" value="MIR domain"/>
    <property type="match status" value="1"/>
</dbReference>
<reference evidence="3 4" key="1">
    <citation type="submission" date="2018-06" db="EMBL/GenBank/DDBJ databases">
        <title>Comparative genomics reveals the genomic features of Rhizophagus irregularis, R. cerebriforme, R. diaphanum and Gigaspora rosea, and their symbiotic lifestyle signature.</title>
        <authorList>
            <person name="Morin E."/>
            <person name="San Clemente H."/>
            <person name="Chen E.C.H."/>
            <person name="De La Providencia I."/>
            <person name="Hainaut M."/>
            <person name="Kuo A."/>
            <person name="Kohler A."/>
            <person name="Murat C."/>
            <person name="Tang N."/>
            <person name="Roy S."/>
            <person name="Loubradou J."/>
            <person name="Henrissat B."/>
            <person name="Grigoriev I.V."/>
            <person name="Corradi N."/>
            <person name="Roux C."/>
            <person name="Martin F.M."/>
        </authorList>
    </citation>
    <scope>NUCLEOTIDE SEQUENCE [LARGE SCALE GENOMIC DNA]</scope>
    <source>
        <strain evidence="3 4">DAOM 194757</strain>
    </source>
</reference>
<feature type="domain" description="MIR" evidence="2">
    <location>
        <begin position="171"/>
        <end position="227"/>
    </location>
</feature>
<organism evidence="3 4">
    <name type="scientific">Gigaspora rosea</name>
    <dbReference type="NCBI Taxonomy" id="44941"/>
    <lineage>
        <taxon>Eukaryota</taxon>
        <taxon>Fungi</taxon>
        <taxon>Fungi incertae sedis</taxon>
        <taxon>Mucoromycota</taxon>
        <taxon>Glomeromycotina</taxon>
        <taxon>Glomeromycetes</taxon>
        <taxon>Diversisporales</taxon>
        <taxon>Gigasporaceae</taxon>
        <taxon>Gigaspora</taxon>
    </lineage>
</organism>
<gene>
    <name evidence="3" type="ORF">C2G38_2201355</name>
</gene>
<keyword evidence="1" id="KW-0677">Repeat</keyword>
<dbReference type="PROSITE" id="PS50919">
    <property type="entry name" value="MIR"/>
    <property type="match status" value="1"/>
</dbReference>
<dbReference type="AlphaFoldDB" id="A0A397UTY9"/>
<evidence type="ECO:0000313" key="4">
    <source>
        <dbReference type="Proteomes" id="UP000266673"/>
    </source>
</evidence>
<proteinExistence type="predicted"/>
<protein>
    <recommendedName>
        <fullName evidence="2">MIR domain-containing protein</fullName>
    </recommendedName>
</protein>